<accession>A0ABW5MRA7</accession>
<proteinExistence type="predicted"/>
<dbReference type="SUPFAM" id="SSF53756">
    <property type="entry name" value="UDP-Glycosyltransferase/glycogen phosphorylase"/>
    <property type="match status" value="1"/>
</dbReference>
<name>A0ABW5MRA7_9FLAO</name>
<dbReference type="Proteomes" id="UP001597526">
    <property type="component" value="Unassembled WGS sequence"/>
</dbReference>
<dbReference type="EMBL" id="JBHULB010000006">
    <property type="protein sequence ID" value="MFD2585807.1"/>
    <property type="molecule type" value="Genomic_DNA"/>
</dbReference>
<evidence type="ECO:0000313" key="1">
    <source>
        <dbReference type="EMBL" id="MFD2585807.1"/>
    </source>
</evidence>
<keyword evidence="2" id="KW-1185">Reference proteome</keyword>
<reference evidence="2" key="1">
    <citation type="journal article" date="2019" name="Int. J. Syst. Evol. Microbiol.">
        <title>The Global Catalogue of Microorganisms (GCM) 10K type strain sequencing project: providing services to taxonomists for standard genome sequencing and annotation.</title>
        <authorList>
            <consortium name="The Broad Institute Genomics Platform"/>
            <consortium name="The Broad Institute Genome Sequencing Center for Infectious Disease"/>
            <person name="Wu L."/>
            <person name="Ma J."/>
        </authorList>
    </citation>
    <scope>NUCLEOTIDE SEQUENCE [LARGE SCALE GENOMIC DNA]</scope>
    <source>
        <strain evidence="2">KCTC 52368</strain>
    </source>
</reference>
<evidence type="ECO:0000313" key="2">
    <source>
        <dbReference type="Proteomes" id="UP001597526"/>
    </source>
</evidence>
<comment type="caution">
    <text evidence="1">The sequence shown here is derived from an EMBL/GenBank/DDBJ whole genome shotgun (WGS) entry which is preliminary data.</text>
</comment>
<gene>
    <name evidence="1" type="ORF">ACFSQJ_02625</name>
</gene>
<evidence type="ECO:0008006" key="3">
    <source>
        <dbReference type="Google" id="ProtNLM"/>
    </source>
</evidence>
<sequence>MKEKVGLVELTTYHEECLHSQALFLKDAGYDVHLFIHPKLVNQIADYKALFTEIITIEATSKTFFLKRVLRFLKLHKIIRQNKFLFLIFNTASSKKEVIGLTFLLKNKVKCVGVIHNLKKVNSSLSQKLINRYIKKYFVINDYLLKSTEIDDKTLSFESFYPIFFPNYKTADLIKPQNELWITIPGGLDFNRRDYITIAKGISKNTNIKIHILGKIDRQNEDTIAFLQYLELNNIDAKFHFFDEFIPNNLFHSYLKKSDYILAPVLIKNESYTKYKITGAYNLAFAYKTPLICPKPLEVIPDLKNHSFFYEDADSLSRLIDRLSNENESKKVFYQGSKWSFKNQQNRYIKFLKSK</sequence>
<dbReference type="RefSeq" id="WP_377765308.1">
    <property type="nucleotide sequence ID" value="NZ_JBHULB010000006.1"/>
</dbReference>
<protein>
    <recommendedName>
        <fullName evidence="3">Glycosyl transferase family 1 domain-containing protein</fullName>
    </recommendedName>
</protein>
<organism evidence="1 2">
    <name type="scientific">Croceitalea marina</name>
    <dbReference type="NCBI Taxonomy" id="1775166"/>
    <lineage>
        <taxon>Bacteria</taxon>
        <taxon>Pseudomonadati</taxon>
        <taxon>Bacteroidota</taxon>
        <taxon>Flavobacteriia</taxon>
        <taxon>Flavobacteriales</taxon>
        <taxon>Flavobacteriaceae</taxon>
        <taxon>Croceitalea</taxon>
    </lineage>
</organism>